<dbReference type="PANTHER" id="PTHR11250">
    <property type="entry name" value="TACHYKININ"/>
    <property type="match status" value="1"/>
</dbReference>
<evidence type="ECO:0000256" key="3">
    <source>
        <dbReference type="SAM" id="MobiDB-lite"/>
    </source>
</evidence>
<gene>
    <name evidence="5" type="ORF">HJG60_018492</name>
</gene>
<accession>A0A833ZIH4</accession>
<dbReference type="GO" id="GO:0031835">
    <property type="term" value="F:substance P receptor binding"/>
    <property type="evidence" value="ECO:0007669"/>
    <property type="project" value="TreeGrafter"/>
</dbReference>
<proteinExistence type="predicted"/>
<dbReference type="Proteomes" id="UP000664940">
    <property type="component" value="Unassembled WGS sequence"/>
</dbReference>
<name>A0A833ZIH4_9CHIR</name>
<organism evidence="5 6">
    <name type="scientific">Phyllostomus discolor</name>
    <name type="common">pale spear-nosed bat</name>
    <dbReference type="NCBI Taxonomy" id="89673"/>
    <lineage>
        <taxon>Eukaryota</taxon>
        <taxon>Metazoa</taxon>
        <taxon>Chordata</taxon>
        <taxon>Craniata</taxon>
        <taxon>Vertebrata</taxon>
        <taxon>Euteleostomi</taxon>
        <taxon>Mammalia</taxon>
        <taxon>Eutheria</taxon>
        <taxon>Laurasiatheria</taxon>
        <taxon>Chiroptera</taxon>
        <taxon>Yangochiroptera</taxon>
        <taxon>Phyllostomidae</taxon>
        <taxon>Phyllostominae</taxon>
        <taxon>Phyllostomus</taxon>
    </lineage>
</organism>
<evidence type="ECO:0000313" key="5">
    <source>
        <dbReference type="EMBL" id="KAF6097512.1"/>
    </source>
</evidence>
<evidence type="ECO:0000256" key="1">
    <source>
        <dbReference type="ARBA" id="ARBA00004613"/>
    </source>
</evidence>
<sequence length="129" mass="14309">MLLCRALLLLLGLSACAVAGDEEPALSGTEARSWLTVTLEEDVIPSVQLQLQEVQRGRVSQFFGLMGKRVGEREGRKRERERERNINVQLLGAMACNPAGHQRGQMGQDLPGRRGPSTEGREGEERRLE</sequence>
<comment type="caution">
    <text evidence="5">The sequence shown here is derived from an EMBL/GenBank/DDBJ whole genome shotgun (WGS) entry which is preliminary data.</text>
</comment>
<feature type="chain" id="PRO_5032798868" evidence="4">
    <location>
        <begin position="20"/>
        <end position="129"/>
    </location>
</feature>
<dbReference type="GO" id="GO:0007204">
    <property type="term" value="P:positive regulation of cytosolic calcium ion concentration"/>
    <property type="evidence" value="ECO:0007669"/>
    <property type="project" value="TreeGrafter"/>
</dbReference>
<dbReference type="PROSITE" id="PS51257">
    <property type="entry name" value="PROKAR_LIPOPROTEIN"/>
    <property type="match status" value="1"/>
</dbReference>
<dbReference type="GO" id="GO:0007217">
    <property type="term" value="P:tachykinin receptor signaling pathway"/>
    <property type="evidence" value="ECO:0007669"/>
    <property type="project" value="TreeGrafter"/>
</dbReference>
<reference evidence="5 6" key="1">
    <citation type="journal article" date="2020" name="Nature">
        <title>Six reference-quality genomes reveal evolution of bat adaptations.</title>
        <authorList>
            <person name="Jebb D."/>
            <person name="Huang Z."/>
            <person name="Pippel M."/>
            <person name="Hughes G.M."/>
            <person name="Lavrichenko K."/>
            <person name="Devanna P."/>
            <person name="Winkler S."/>
            <person name="Jermiin L.S."/>
            <person name="Skirmuntt E.C."/>
            <person name="Katzourakis A."/>
            <person name="Burkitt-Gray L."/>
            <person name="Ray D.A."/>
            <person name="Sullivan K.A.M."/>
            <person name="Roscito J.G."/>
            <person name="Kirilenko B.M."/>
            <person name="Davalos L.M."/>
            <person name="Corthals A.P."/>
            <person name="Power M.L."/>
            <person name="Jones G."/>
            <person name="Ransome R.D."/>
            <person name="Dechmann D.K.N."/>
            <person name="Locatelli A.G."/>
            <person name="Puechmaille S.J."/>
            <person name="Fedrigo O."/>
            <person name="Jarvis E.D."/>
            <person name="Hiller M."/>
            <person name="Vernes S.C."/>
            <person name="Myers E.W."/>
            <person name="Teeling E.C."/>
        </authorList>
    </citation>
    <scope>NUCLEOTIDE SEQUENCE [LARGE SCALE GENOMIC DNA]</scope>
    <source>
        <strain evidence="5">Bat1K_MPI-CBG_1</strain>
    </source>
</reference>
<evidence type="ECO:0000313" key="6">
    <source>
        <dbReference type="Proteomes" id="UP000664940"/>
    </source>
</evidence>
<feature type="signal peptide" evidence="4">
    <location>
        <begin position="1"/>
        <end position="19"/>
    </location>
</feature>
<comment type="subcellular location">
    <subcellularLocation>
        <location evidence="1">Secreted</location>
    </subcellularLocation>
</comment>
<keyword evidence="2" id="KW-0964">Secreted</keyword>
<dbReference type="GO" id="GO:0005615">
    <property type="term" value="C:extracellular space"/>
    <property type="evidence" value="ECO:0007669"/>
    <property type="project" value="TreeGrafter"/>
</dbReference>
<dbReference type="EMBL" id="JABVXQ010000008">
    <property type="protein sequence ID" value="KAF6097512.1"/>
    <property type="molecule type" value="Genomic_DNA"/>
</dbReference>
<evidence type="ECO:0000256" key="2">
    <source>
        <dbReference type="ARBA" id="ARBA00022525"/>
    </source>
</evidence>
<protein>
    <submittedName>
        <fullName evidence="5">Tachykinin 4</fullName>
    </submittedName>
</protein>
<dbReference type="PANTHER" id="PTHR11250:SF2">
    <property type="entry name" value="TACHYKININ-4"/>
    <property type="match status" value="1"/>
</dbReference>
<evidence type="ECO:0000256" key="4">
    <source>
        <dbReference type="SAM" id="SignalP"/>
    </source>
</evidence>
<keyword evidence="4" id="KW-0732">Signal</keyword>
<feature type="compositionally biased region" description="Basic and acidic residues" evidence="3">
    <location>
        <begin position="119"/>
        <end position="129"/>
    </location>
</feature>
<dbReference type="AlphaFoldDB" id="A0A833ZIH4"/>
<feature type="region of interest" description="Disordered" evidence="3">
    <location>
        <begin position="98"/>
        <end position="129"/>
    </location>
</feature>
<dbReference type="GO" id="GO:0006954">
    <property type="term" value="P:inflammatory response"/>
    <property type="evidence" value="ECO:0007669"/>
    <property type="project" value="TreeGrafter"/>
</dbReference>